<dbReference type="Proteomes" id="UP000738349">
    <property type="component" value="Unassembled WGS sequence"/>
</dbReference>
<evidence type="ECO:0000313" key="5">
    <source>
        <dbReference type="EMBL" id="KAH7175380.1"/>
    </source>
</evidence>
<dbReference type="PANTHER" id="PTHR46825:SF9">
    <property type="entry name" value="BETA-LACTAMASE-RELATED DOMAIN-CONTAINING PROTEIN"/>
    <property type="match status" value="1"/>
</dbReference>
<comment type="similarity">
    <text evidence="1">Belongs to the peptidase S12 family.</text>
</comment>
<dbReference type="InterPro" id="IPR001466">
    <property type="entry name" value="Beta-lactam-related"/>
</dbReference>
<dbReference type="AlphaFoldDB" id="A0A9P9FS01"/>
<gene>
    <name evidence="5" type="ORF">EDB81DRAFT_705325</name>
</gene>
<keyword evidence="6" id="KW-1185">Reference proteome</keyword>
<feature type="domain" description="Beta-lactamase-related" evidence="3">
    <location>
        <begin position="9"/>
        <end position="343"/>
    </location>
</feature>
<evidence type="ECO:0000259" key="4">
    <source>
        <dbReference type="Pfam" id="PF11954"/>
    </source>
</evidence>
<feature type="compositionally biased region" description="Basic and acidic residues" evidence="2">
    <location>
        <begin position="392"/>
        <end position="405"/>
    </location>
</feature>
<dbReference type="PANTHER" id="PTHR46825">
    <property type="entry name" value="D-ALANYL-D-ALANINE-CARBOXYPEPTIDASE/ENDOPEPTIDASE AMPH"/>
    <property type="match status" value="1"/>
</dbReference>
<dbReference type="EMBL" id="JAGMUV010000001">
    <property type="protein sequence ID" value="KAH7175380.1"/>
    <property type="molecule type" value="Genomic_DNA"/>
</dbReference>
<accession>A0A9P9FS01</accession>
<dbReference type="SUPFAM" id="SSF56601">
    <property type="entry name" value="beta-lactamase/transpeptidase-like"/>
    <property type="match status" value="1"/>
</dbReference>
<protein>
    <submittedName>
        <fullName evidence="5">Beta-lactamase/transpeptidase-like protein</fullName>
    </submittedName>
</protein>
<dbReference type="InterPro" id="IPR050491">
    <property type="entry name" value="AmpC-like"/>
</dbReference>
<dbReference type="Pfam" id="PF00144">
    <property type="entry name" value="Beta-lactamase"/>
    <property type="match status" value="1"/>
</dbReference>
<proteinExistence type="inferred from homology"/>
<evidence type="ECO:0000256" key="1">
    <source>
        <dbReference type="ARBA" id="ARBA00038215"/>
    </source>
</evidence>
<dbReference type="Pfam" id="PF11954">
    <property type="entry name" value="DUF3471"/>
    <property type="match status" value="1"/>
</dbReference>
<evidence type="ECO:0000313" key="6">
    <source>
        <dbReference type="Proteomes" id="UP000738349"/>
    </source>
</evidence>
<feature type="region of interest" description="Disordered" evidence="2">
    <location>
        <begin position="362"/>
        <end position="416"/>
    </location>
</feature>
<dbReference type="OrthoDB" id="5946976at2759"/>
<evidence type="ECO:0000259" key="3">
    <source>
        <dbReference type="Pfam" id="PF00144"/>
    </source>
</evidence>
<name>A0A9P9FS01_9HYPO</name>
<dbReference type="InterPro" id="IPR012338">
    <property type="entry name" value="Beta-lactam/transpept-like"/>
</dbReference>
<feature type="compositionally biased region" description="Polar residues" evidence="2">
    <location>
        <begin position="375"/>
        <end position="387"/>
    </location>
</feature>
<reference evidence="5" key="1">
    <citation type="journal article" date="2021" name="Nat. Commun.">
        <title>Genetic determinants of endophytism in the Arabidopsis root mycobiome.</title>
        <authorList>
            <person name="Mesny F."/>
            <person name="Miyauchi S."/>
            <person name="Thiergart T."/>
            <person name="Pickel B."/>
            <person name="Atanasova L."/>
            <person name="Karlsson M."/>
            <person name="Huettel B."/>
            <person name="Barry K.W."/>
            <person name="Haridas S."/>
            <person name="Chen C."/>
            <person name="Bauer D."/>
            <person name="Andreopoulos W."/>
            <person name="Pangilinan J."/>
            <person name="LaButti K."/>
            <person name="Riley R."/>
            <person name="Lipzen A."/>
            <person name="Clum A."/>
            <person name="Drula E."/>
            <person name="Henrissat B."/>
            <person name="Kohler A."/>
            <person name="Grigoriev I.V."/>
            <person name="Martin F.M."/>
            <person name="Hacquard S."/>
        </authorList>
    </citation>
    <scope>NUCLEOTIDE SEQUENCE</scope>
    <source>
        <strain evidence="5">MPI-CAGE-AT-0147</strain>
    </source>
</reference>
<dbReference type="Gene3D" id="3.40.710.10">
    <property type="entry name" value="DD-peptidase/beta-lactamase superfamily"/>
    <property type="match status" value="1"/>
</dbReference>
<comment type="caution">
    <text evidence="5">The sequence shown here is derived from an EMBL/GenBank/DDBJ whole genome shotgun (WGS) entry which is preliminary data.</text>
</comment>
<organism evidence="5 6">
    <name type="scientific">Dactylonectria macrodidyma</name>
    <dbReference type="NCBI Taxonomy" id="307937"/>
    <lineage>
        <taxon>Eukaryota</taxon>
        <taxon>Fungi</taxon>
        <taxon>Dikarya</taxon>
        <taxon>Ascomycota</taxon>
        <taxon>Pezizomycotina</taxon>
        <taxon>Sordariomycetes</taxon>
        <taxon>Hypocreomycetidae</taxon>
        <taxon>Hypocreales</taxon>
        <taxon>Nectriaceae</taxon>
        <taxon>Dactylonectria</taxon>
    </lineage>
</organism>
<sequence length="519" mass="58233">MDFFRSEKFQSLVEDLMCQHHVPGLAIAVVQDGKVASQGYGLASIEPPIPCTTDTLFDVASCGKSLTAASVALLIDDNENFPEVQYDAIMSSLLPDDFVMSGAGYTENVTVEDILSHRTGMAAHNNSYMGAQASQPDDARSITRNLRNLPVAAPIRTRYIYCNMMYTVATHLVEVKAKENFSDFLEKHFFEPLDMKSTSLQPGNARAKGLGYRIATGYHWYKDKSTYQAFQSPDCPESQGAGSIITSVNDFVKWIQALMSRKSPINEKIYQGLVQTRSFVNPNSRHLKPYYSPAVYCAGLELYYYRGHMVVGHNGMIDGFGSRFFFVPGFKFGAVIVGNSTGAGPIGTIVVRDLIDELLQIPEPDRPRRQRSKTLKSTVKGNPSHPKQQFKRQGEKSSKVKENRSQARNVPVGNMQPQTTPLGLYVGKYSHPGYHDVIVQIRDNRLFIDAMDRSLGFTLAFDHNCEQTEYTAHLGDFLEDQVDSFQARFMFEDGKAMKLGLDLEPILKEMIWFRRVEET</sequence>
<evidence type="ECO:0000256" key="2">
    <source>
        <dbReference type="SAM" id="MobiDB-lite"/>
    </source>
</evidence>
<feature type="domain" description="Peptidase S12 Pab87-related C-terminal" evidence="4">
    <location>
        <begin position="416"/>
        <end position="514"/>
    </location>
</feature>
<dbReference type="InterPro" id="IPR021860">
    <property type="entry name" value="Peptidase_S12_Pab87-rel_C"/>
</dbReference>